<evidence type="ECO:0000313" key="3">
    <source>
        <dbReference type="Proteomes" id="UP000197032"/>
    </source>
</evidence>
<protein>
    <submittedName>
        <fullName evidence="2">Uncharacterized protein</fullName>
    </submittedName>
</protein>
<reference evidence="3" key="1">
    <citation type="journal article" date="2017" name="Appl. Environ. Microbiol.">
        <title>Genomic Analysis of Calderihabitans maritimus KKC1, a Thermophilic, Hydrogenogenic, Carboxydotrophic Bacterium Isolated from Marine Sediment.</title>
        <authorList>
            <person name="Omae K."/>
            <person name="Yoneda Y."/>
            <person name="Fukuyama Y."/>
            <person name="Yoshida T."/>
            <person name="Sako Y."/>
        </authorList>
    </citation>
    <scope>NUCLEOTIDE SEQUENCE [LARGE SCALE GENOMIC DNA]</scope>
    <source>
        <strain evidence="3">KKC1</strain>
    </source>
</reference>
<dbReference type="Proteomes" id="UP000197032">
    <property type="component" value="Unassembled WGS sequence"/>
</dbReference>
<evidence type="ECO:0000256" key="1">
    <source>
        <dbReference type="SAM" id="MobiDB-lite"/>
    </source>
</evidence>
<comment type="caution">
    <text evidence="2">The sequence shown here is derived from an EMBL/GenBank/DDBJ whole genome shotgun (WGS) entry which is preliminary data.</text>
</comment>
<name>A0A1Z5HXG2_9FIRM</name>
<feature type="non-terminal residue" evidence="2">
    <location>
        <position position="1"/>
    </location>
</feature>
<organism evidence="2 3">
    <name type="scientific">Calderihabitans maritimus</name>
    <dbReference type="NCBI Taxonomy" id="1246530"/>
    <lineage>
        <taxon>Bacteria</taxon>
        <taxon>Bacillati</taxon>
        <taxon>Bacillota</taxon>
        <taxon>Clostridia</taxon>
        <taxon>Neomoorellales</taxon>
        <taxon>Calderihabitantaceae</taxon>
        <taxon>Calderihabitans</taxon>
    </lineage>
</organism>
<dbReference type="AlphaFoldDB" id="A0A1Z5HXG2"/>
<sequence length="25" mass="2874">RRSSARETRTPLAAEHRSMPRHSSP</sequence>
<proteinExistence type="predicted"/>
<dbReference type="EMBL" id="BDGJ01000205">
    <property type="protein sequence ID" value="GAW94223.1"/>
    <property type="molecule type" value="Genomic_DNA"/>
</dbReference>
<feature type="compositionally biased region" description="Basic and acidic residues" evidence="1">
    <location>
        <begin position="1"/>
        <end position="18"/>
    </location>
</feature>
<feature type="region of interest" description="Disordered" evidence="1">
    <location>
        <begin position="1"/>
        <end position="25"/>
    </location>
</feature>
<accession>A0A1Z5HXG2</accession>
<evidence type="ECO:0000313" key="2">
    <source>
        <dbReference type="EMBL" id="GAW94223.1"/>
    </source>
</evidence>
<keyword evidence="3" id="KW-1185">Reference proteome</keyword>
<gene>
    <name evidence="2" type="ORF">KKC1_33340</name>
</gene>